<feature type="region of interest" description="Disordered" evidence="1">
    <location>
        <begin position="60"/>
        <end position="166"/>
    </location>
</feature>
<evidence type="ECO:0000256" key="1">
    <source>
        <dbReference type="SAM" id="MobiDB-lite"/>
    </source>
</evidence>
<organism evidence="2">
    <name type="scientific">Leifsonia xyli</name>
    <dbReference type="NCBI Taxonomy" id="1575"/>
    <lineage>
        <taxon>Bacteria</taxon>
        <taxon>Bacillati</taxon>
        <taxon>Actinomycetota</taxon>
        <taxon>Actinomycetes</taxon>
        <taxon>Micrococcales</taxon>
        <taxon>Microbacteriaceae</taxon>
        <taxon>Leifsonia</taxon>
    </lineage>
</organism>
<protein>
    <submittedName>
        <fullName evidence="2">C.xyli insertion sequence IS1237</fullName>
    </submittedName>
</protein>
<sequence>MQRESVAVGQDMVLGAPFPTIRGVRSSEIAPLFARTLTESRQVLDQSIMPAWPSSSSMIFRSASHAPASDHSRRRRQQVTPDPYPNSGGSFSTGSPVSSTNTIPANTFRSGTRGCPARPLTTGGRGGINGSSRSHNISVMNRSSASVDTRPASPLTSHNNHRHADY</sequence>
<name>Q46489_9MICO</name>
<reference evidence="2" key="1">
    <citation type="journal article" date="1994" name="Plasmid">
        <title>IS1237, a repetitive chromosomal element from Clavibacter xyli subsp. cynodontis, is related to insertion sequences from gram-negative and gram-positive bacteria.</title>
        <authorList>
            <person name="Laine M.J."/>
            <person name="Metzler M.C."/>
            <person name="Zhong Y.P."/>
        </authorList>
    </citation>
    <scope>NUCLEOTIDE SEQUENCE</scope>
</reference>
<feature type="compositionally biased region" description="Polar residues" evidence="1">
    <location>
        <begin position="87"/>
        <end position="110"/>
    </location>
</feature>
<proteinExistence type="predicted"/>
<evidence type="ECO:0000313" key="2">
    <source>
        <dbReference type="EMBL" id="CAA53587.1"/>
    </source>
</evidence>
<dbReference type="EMBL" id="X75973">
    <property type="protein sequence ID" value="CAA53587.1"/>
    <property type="molecule type" value="Genomic_DNA"/>
</dbReference>
<accession>Q46489</accession>
<dbReference type="AlphaFoldDB" id="Q46489"/>